<proteinExistence type="predicted"/>
<name>A0A8C7EX63_NEOVI</name>
<evidence type="ECO:0000313" key="3">
    <source>
        <dbReference type="Proteomes" id="UP000694425"/>
    </source>
</evidence>
<evidence type="ECO:0000256" key="1">
    <source>
        <dbReference type="SAM" id="Phobius"/>
    </source>
</evidence>
<feature type="transmembrane region" description="Helical" evidence="1">
    <location>
        <begin position="42"/>
        <end position="65"/>
    </location>
</feature>
<keyword evidence="1" id="KW-0812">Transmembrane</keyword>
<reference evidence="2" key="2">
    <citation type="submission" date="2025-09" db="UniProtKB">
        <authorList>
            <consortium name="Ensembl"/>
        </authorList>
    </citation>
    <scope>IDENTIFICATION</scope>
</reference>
<evidence type="ECO:0000313" key="2">
    <source>
        <dbReference type="Ensembl" id="ENSNVIP00000030203.1"/>
    </source>
</evidence>
<dbReference type="Ensembl" id="ENSNVIT00000035000.1">
    <property type="protein sequence ID" value="ENSNVIP00000030203.1"/>
    <property type="gene ID" value="ENSNVIG00000023279.1"/>
</dbReference>
<reference evidence="2" key="1">
    <citation type="submission" date="2025-08" db="UniProtKB">
        <authorList>
            <consortium name="Ensembl"/>
        </authorList>
    </citation>
    <scope>IDENTIFICATION</scope>
</reference>
<protein>
    <submittedName>
        <fullName evidence="2">Uncharacterized protein</fullName>
    </submittedName>
</protein>
<organism evidence="2 3">
    <name type="scientific">Neovison vison</name>
    <name type="common">American mink</name>
    <name type="synonym">Mustela vison</name>
    <dbReference type="NCBI Taxonomy" id="452646"/>
    <lineage>
        <taxon>Eukaryota</taxon>
        <taxon>Metazoa</taxon>
        <taxon>Chordata</taxon>
        <taxon>Craniata</taxon>
        <taxon>Vertebrata</taxon>
        <taxon>Euteleostomi</taxon>
        <taxon>Mammalia</taxon>
        <taxon>Eutheria</taxon>
        <taxon>Laurasiatheria</taxon>
        <taxon>Carnivora</taxon>
        <taxon>Caniformia</taxon>
        <taxon>Musteloidea</taxon>
        <taxon>Mustelidae</taxon>
        <taxon>Mustelinae</taxon>
        <taxon>Neogale</taxon>
    </lineage>
</organism>
<dbReference type="AlphaFoldDB" id="A0A8C7EX63"/>
<keyword evidence="1" id="KW-1133">Transmembrane helix</keyword>
<keyword evidence="3" id="KW-1185">Reference proteome</keyword>
<keyword evidence="1" id="KW-0472">Membrane</keyword>
<accession>A0A8C7EX63</accession>
<dbReference type="Proteomes" id="UP000694425">
    <property type="component" value="Unplaced"/>
</dbReference>
<sequence>MFIFQLVVPWFSIFLNFRGVFFKLLIFLSLEKMPLDISMELTFLSAMLLSYCPLLQTFVLCWEVIVDSLLRFCGSELLPLEVILSDTPSRSPLCSLPGTTPQDHHCSDLKEHRLL</sequence>
<feature type="transmembrane region" description="Helical" evidence="1">
    <location>
        <begin position="6"/>
        <end position="30"/>
    </location>
</feature>